<feature type="repeat" description="TPR" evidence="8">
    <location>
        <begin position="708"/>
        <end position="741"/>
    </location>
</feature>
<name>A0A814MZR7_9BILA</name>
<keyword evidence="5" id="KW-0677">Repeat</keyword>
<feature type="repeat" description="TPR" evidence="8">
    <location>
        <begin position="497"/>
        <end position="530"/>
    </location>
</feature>
<keyword evidence="9" id="KW-0521">NADP</keyword>
<dbReference type="Gene3D" id="1.25.40.10">
    <property type="entry name" value="Tetratricopeptide repeat domain"/>
    <property type="match status" value="4"/>
</dbReference>
<evidence type="ECO:0000256" key="8">
    <source>
        <dbReference type="PROSITE-ProRule" id="PRU00339"/>
    </source>
</evidence>
<evidence type="ECO:0000256" key="10">
    <source>
        <dbReference type="SAM" id="MobiDB-lite"/>
    </source>
</evidence>
<keyword evidence="9" id="KW-0520">NAD</keyword>
<dbReference type="EMBL" id="CAJNOM010000119">
    <property type="protein sequence ID" value="CAF1085251.1"/>
    <property type="molecule type" value="Genomic_DNA"/>
</dbReference>
<evidence type="ECO:0000256" key="5">
    <source>
        <dbReference type="ARBA" id="ARBA00022737"/>
    </source>
</evidence>
<feature type="repeat" description="TPR" evidence="8">
    <location>
        <begin position="834"/>
        <end position="867"/>
    </location>
</feature>
<feature type="repeat" description="TPR" evidence="8">
    <location>
        <begin position="750"/>
        <end position="783"/>
    </location>
</feature>
<dbReference type="GO" id="GO:0016779">
    <property type="term" value="F:nucleotidyltransferase activity"/>
    <property type="evidence" value="ECO:0007669"/>
    <property type="project" value="UniProtKB-KW"/>
</dbReference>
<dbReference type="InterPro" id="IPR011990">
    <property type="entry name" value="TPR-like_helical_dom_sf"/>
</dbReference>
<keyword evidence="13" id="KW-1185">Reference proteome</keyword>
<keyword evidence="4" id="KW-0548">Nucleotidyltransferase</keyword>
<dbReference type="AlphaFoldDB" id="A0A814MZR7"/>
<evidence type="ECO:0000256" key="2">
    <source>
        <dbReference type="ARBA" id="ARBA00022676"/>
    </source>
</evidence>
<evidence type="ECO:0000256" key="7">
    <source>
        <dbReference type="ARBA" id="ARBA00047597"/>
    </source>
</evidence>
<comment type="similarity">
    <text evidence="1 9">Belongs to the Arg-specific ADP-ribosyltransferase family.</text>
</comment>
<feature type="region of interest" description="Disordered" evidence="10">
    <location>
        <begin position="1"/>
        <end position="22"/>
    </location>
</feature>
<dbReference type="SUPFAM" id="SSF56399">
    <property type="entry name" value="ADP-ribosylation"/>
    <property type="match status" value="1"/>
</dbReference>
<dbReference type="Pfam" id="PF13374">
    <property type="entry name" value="TPR_10"/>
    <property type="match status" value="1"/>
</dbReference>
<evidence type="ECO:0000256" key="4">
    <source>
        <dbReference type="ARBA" id="ARBA00022695"/>
    </source>
</evidence>
<dbReference type="EC" id="2.4.2.31" evidence="9"/>
<sequence length="972" mass="110204">MSKEKSTANASTVTKGEEGRRRTNTQQMQNVLLLWLDSDIDETNDDCQNTITKLRHIVNYIKTYTNGDQYLGFIQTIVDKKVCMIISGSLGQHIVPRVHNMSQVDSIFVLCDNQTRHEQWARDWPKIKGVFTDVTPICEALKEAVHQCEQNAIPMSFVGENKRLDQLDPSFMYTQIIIEIILTIKFEENHIQDYIDYCCDAYKGDTKEIENIKKLEREYHNKTPSYWYTSQVFLYPKLNCALRLMDGDIITRMGFFIGDLHRHLEQLHKEQYANTTAANTFTVYRGQGLSTGDFEQMMKNRGGLISFNNFLSTSKDREVSNAFAESNSTNSDLFGILFVMKVDPSQSTSPFASITGTSNFDEEEEVLFSMHSVFRIQDIQQIDGNNRLYEVNLVLTADSDPELHRLTDYVRQESHPGDGAWYRLGLVLLKVGQYDKAEDIYHVLLDQKTDDKSKAPIYGQLGLIKNHQGKYEDALTFHEKSLAIYQKIAPPNHPELATAYGNIGTVHDSMGNYPKALSFYEKALEIKQQRPLPPNHPDLASSYGSIGSVHVEQGNYPKALSFYEKVLEIRQQSLPPNHPDLAASYDHIGLVHDKMGNYPKALSFYEKALEIRQQSLPPNHPDLAGSYNNIGLVHDNMGNYPKALSSHEKALEIRQQSFHRNHPDLASSYGNIGNVYTKQGNYPKALSSYEKVFDIQQQSLPPNHPGLALSYNNVGTVHHNMGNYPKALSSHEKAIEIQHQSLPPNHPDLAASYCSIGNVYTKLGNYPKALSYYGKAIEIQHQSLPPNHPDLASSYNNIGTVHDSMGNYPKALSCHEKVLEIRQQSLPPNHPDLAPSYRYIGNVHVNQGNYPKALSFYEKVLEIQQQSLPPNHPDLTMSYNNIGNMYGSMGNYPKALSSHERALEIKQQSLPSNHPDLAYSYSNIALAYKNMGNYSKARTCYEHAIQIGEQSLPSNHHLLQMFKNNLKDVQNR</sequence>
<evidence type="ECO:0000256" key="3">
    <source>
        <dbReference type="ARBA" id="ARBA00022679"/>
    </source>
</evidence>
<dbReference type="PROSITE" id="PS50005">
    <property type="entry name" value="TPR"/>
    <property type="match status" value="12"/>
</dbReference>
<dbReference type="SUPFAM" id="SSF48452">
    <property type="entry name" value="TPR-like"/>
    <property type="match status" value="4"/>
</dbReference>
<dbReference type="OrthoDB" id="6424633at2759"/>
<evidence type="ECO:0000313" key="12">
    <source>
        <dbReference type="EMBL" id="CAF1085251.1"/>
    </source>
</evidence>
<feature type="repeat" description="TPR" evidence="8">
    <location>
        <begin position="918"/>
        <end position="951"/>
    </location>
</feature>
<accession>A0A814MZR7</accession>
<dbReference type="Gene3D" id="3.90.176.10">
    <property type="entry name" value="Toxin ADP-ribosyltransferase, Chain A, domain 1"/>
    <property type="match status" value="1"/>
</dbReference>
<evidence type="ECO:0000313" key="13">
    <source>
        <dbReference type="Proteomes" id="UP000663832"/>
    </source>
</evidence>
<dbReference type="PANTHER" id="PTHR45641:SF19">
    <property type="entry name" value="NEPHROCYSTIN-3"/>
    <property type="match status" value="1"/>
</dbReference>
<gene>
    <name evidence="11" type="ORF">BJG266_LOCUS3315</name>
    <name evidence="12" type="ORF">QVE165_LOCUS19453</name>
</gene>
<feature type="repeat" description="TPR" evidence="8">
    <location>
        <begin position="582"/>
        <end position="615"/>
    </location>
</feature>
<comment type="caution">
    <text evidence="12">The sequence shown here is derived from an EMBL/GenBank/DDBJ whole genome shotgun (WGS) entry which is preliminary data.</text>
</comment>
<dbReference type="Pfam" id="PF13424">
    <property type="entry name" value="TPR_12"/>
    <property type="match status" value="5"/>
</dbReference>
<dbReference type="Pfam" id="PF13176">
    <property type="entry name" value="TPR_7"/>
    <property type="match status" value="1"/>
</dbReference>
<evidence type="ECO:0000313" key="11">
    <source>
        <dbReference type="EMBL" id="CAF0766579.1"/>
    </source>
</evidence>
<evidence type="ECO:0000256" key="9">
    <source>
        <dbReference type="RuleBase" id="RU361228"/>
    </source>
</evidence>
<organism evidence="12 13">
    <name type="scientific">Adineta steineri</name>
    <dbReference type="NCBI Taxonomy" id="433720"/>
    <lineage>
        <taxon>Eukaryota</taxon>
        <taxon>Metazoa</taxon>
        <taxon>Spiralia</taxon>
        <taxon>Gnathifera</taxon>
        <taxon>Rotifera</taxon>
        <taxon>Eurotatoria</taxon>
        <taxon>Bdelloidea</taxon>
        <taxon>Adinetida</taxon>
        <taxon>Adinetidae</taxon>
        <taxon>Adineta</taxon>
    </lineage>
</organism>
<keyword evidence="3 9" id="KW-0808">Transferase</keyword>
<reference evidence="12" key="1">
    <citation type="submission" date="2021-02" db="EMBL/GenBank/DDBJ databases">
        <authorList>
            <person name="Nowell W R."/>
        </authorList>
    </citation>
    <scope>NUCLEOTIDE SEQUENCE</scope>
</reference>
<proteinExistence type="inferred from homology"/>
<dbReference type="Proteomes" id="UP000663832">
    <property type="component" value="Unassembled WGS sequence"/>
</dbReference>
<dbReference type="PROSITE" id="PS51996">
    <property type="entry name" value="TR_MART"/>
    <property type="match status" value="1"/>
</dbReference>
<dbReference type="SMART" id="SM00028">
    <property type="entry name" value="TPR"/>
    <property type="match status" value="13"/>
</dbReference>
<dbReference type="GO" id="GO:0106274">
    <property type="term" value="F:NAD+-protein-arginine ADP-ribosyltransferase activity"/>
    <property type="evidence" value="ECO:0007669"/>
    <property type="project" value="UniProtKB-EC"/>
</dbReference>
<keyword evidence="2 9" id="KW-0328">Glycosyltransferase</keyword>
<feature type="repeat" description="TPR" evidence="8">
    <location>
        <begin position="666"/>
        <end position="699"/>
    </location>
</feature>
<comment type="catalytic activity">
    <reaction evidence="7 9">
        <text>L-arginyl-[protein] + NAD(+) = N(omega)-(ADP-D-ribosyl)-L-arginyl-[protein] + nicotinamide + H(+)</text>
        <dbReference type="Rhea" id="RHEA:19149"/>
        <dbReference type="Rhea" id="RHEA-COMP:10532"/>
        <dbReference type="Rhea" id="RHEA-COMP:15087"/>
        <dbReference type="ChEBI" id="CHEBI:15378"/>
        <dbReference type="ChEBI" id="CHEBI:17154"/>
        <dbReference type="ChEBI" id="CHEBI:29965"/>
        <dbReference type="ChEBI" id="CHEBI:57540"/>
        <dbReference type="ChEBI" id="CHEBI:142554"/>
        <dbReference type="EC" id="2.4.2.31"/>
    </reaction>
</comment>
<dbReference type="InterPro" id="IPR019734">
    <property type="entry name" value="TPR_rpt"/>
</dbReference>
<dbReference type="Pfam" id="PF01129">
    <property type="entry name" value="ART"/>
    <property type="match status" value="1"/>
</dbReference>
<dbReference type="EMBL" id="CAJNOI010000008">
    <property type="protein sequence ID" value="CAF0766579.1"/>
    <property type="molecule type" value="Genomic_DNA"/>
</dbReference>
<evidence type="ECO:0000256" key="6">
    <source>
        <dbReference type="ARBA" id="ARBA00022803"/>
    </source>
</evidence>
<dbReference type="Proteomes" id="UP000663877">
    <property type="component" value="Unassembled WGS sequence"/>
</dbReference>
<feature type="repeat" description="TPR" evidence="8">
    <location>
        <begin position="876"/>
        <end position="909"/>
    </location>
</feature>
<feature type="repeat" description="TPR" evidence="8">
    <location>
        <begin position="540"/>
        <end position="573"/>
    </location>
</feature>
<feature type="repeat" description="TPR" evidence="8">
    <location>
        <begin position="418"/>
        <end position="451"/>
    </location>
</feature>
<dbReference type="InterPro" id="IPR000768">
    <property type="entry name" value="ART"/>
</dbReference>
<feature type="repeat" description="TPR" evidence="8">
    <location>
        <begin position="792"/>
        <end position="825"/>
    </location>
</feature>
<dbReference type="PANTHER" id="PTHR45641">
    <property type="entry name" value="TETRATRICOPEPTIDE REPEAT PROTEIN (AFU_ORTHOLOGUE AFUA_6G03870)"/>
    <property type="match status" value="1"/>
</dbReference>
<dbReference type="PROSITE" id="PS50293">
    <property type="entry name" value="TPR_REGION"/>
    <property type="match status" value="5"/>
</dbReference>
<evidence type="ECO:0000256" key="1">
    <source>
        <dbReference type="ARBA" id="ARBA00009558"/>
    </source>
</evidence>
<protein>
    <recommendedName>
        <fullName evidence="9">NAD(P)(+)--arginine ADP-ribosyltransferase</fullName>
        <ecNumber evidence="9">2.4.2.31</ecNumber>
    </recommendedName>
    <alternativeName>
        <fullName evidence="9">Mono(ADP-ribosyl)transferase</fullName>
    </alternativeName>
</protein>
<keyword evidence="6 8" id="KW-0802">TPR repeat</keyword>
<feature type="repeat" description="TPR" evidence="8">
    <location>
        <begin position="624"/>
        <end position="657"/>
    </location>
</feature>